<feature type="domain" description="RagB/SusD" evidence="6">
    <location>
        <begin position="350"/>
        <end position="491"/>
    </location>
</feature>
<evidence type="ECO:0000256" key="4">
    <source>
        <dbReference type="ARBA" id="ARBA00023136"/>
    </source>
</evidence>
<feature type="domain" description="SusD-like N-terminal" evidence="7">
    <location>
        <begin position="96"/>
        <end position="212"/>
    </location>
</feature>
<evidence type="ECO:0000259" key="6">
    <source>
        <dbReference type="Pfam" id="PF07980"/>
    </source>
</evidence>
<dbReference type="Pfam" id="PF14322">
    <property type="entry name" value="SusD-like_3"/>
    <property type="match status" value="1"/>
</dbReference>
<evidence type="ECO:0000256" key="2">
    <source>
        <dbReference type="ARBA" id="ARBA00006275"/>
    </source>
</evidence>
<evidence type="ECO:0000313" key="8">
    <source>
        <dbReference type="EMBL" id="NMH89308.1"/>
    </source>
</evidence>
<evidence type="ECO:0000256" key="5">
    <source>
        <dbReference type="ARBA" id="ARBA00023237"/>
    </source>
</evidence>
<proteinExistence type="inferred from homology"/>
<dbReference type="PROSITE" id="PS51257">
    <property type="entry name" value="PROKAR_LIPOPROTEIN"/>
    <property type="match status" value="1"/>
</dbReference>
<dbReference type="InterPro" id="IPR012944">
    <property type="entry name" value="SusD_RagB_dom"/>
</dbReference>
<protein>
    <submittedName>
        <fullName evidence="8">RagB/SusD family nutrient uptake outer membrane protein</fullName>
    </submittedName>
</protein>
<organism evidence="8 9">
    <name type="scientific">Flavivirga algicola</name>
    <dbReference type="NCBI Taxonomy" id="2729136"/>
    <lineage>
        <taxon>Bacteria</taxon>
        <taxon>Pseudomonadati</taxon>
        <taxon>Bacteroidota</taxon>
        <taxon>Flavobacteriia</taxon>
        <taxon>Flavobacteriales</taxon>
        <taxon>Flavobacteriaceae</taxon>
        <taxon>Flavivirga</taxon>
    </lineage>
</organism>
<dbReference type="Proteomes" id="UP000746690">
    <property type="component" value="Unassembled WGS sequence"/>
</dbReference>
<sequence length="495" mass="55373">MKNYKLLILAALTLVFSCSELEEDPKGILTPATFYKTQTDLDAGVTAIYRPYMEFFLNAQGSIPTLAGDDVTSRAGSNKSDYREFDQFQYTAGNSWLKEHGWNHLYRTVFFANAVISNYTNAPEGTEREQAVAQAFFLRGWAYFQLVRTWGPVPIVTSDVATGEEPRSPESDVFDLVISDLQFAINNLPASWPGEPGRPTSWAAKHMMAKAYITTAGWPLKITANYAKAAELAKDVIDNSGHDLMPNFRDVWLEENDNNIESVLAVQADNGGDWGLSNRMPLSVGAADDDPGNGWDDYFAEIAFFNEFPEGPRKDDTFRTTFANGTLTWEETIQGNPYYSKLTGYRLPQNWQFSGNPYVLRFADALLLYAEAQNKADGGPNAAAYEAVNKVRRRAAGVNDNSVDLSGLSSDEFHDAVIAEAGWEFAGEWHRWYNLVRNEMVAEATAKRITDDRELPLEGASAGDPESAFRKFYYAPIPLTEMLLRPDWQQNDCCN</sequence>
<keyword evidence="3" id="KW-0732">Signal</keyword>
<dbReference type="SUPFAM" id="SSF48452">
    <property type="entry name" value="TPR-like"/>
    <property type="match status" value="1"/>
</dbReference>
<dbReference type="EMBL" id="JABBHF010000011">
    <property type="protein sequence ID" value="NMH89308.1"/>
    <property type="molecule type" value="Genomic_DNA"/>
</dbReference>
<comment type="subcellular location">
    <subcellularLocation>
        <location evidence="1">Cell outer membrane</location>
    </subcellularLocation>
</comment>
<gene>
    <name evidence="8" type="ORF">HHX25_17480</name>
</gene>
<evidence type="ECO:0000313" key="9">
    <source>
        <dbReference type="Proteomes" id="UP000746690"/>
    </source>
</evidence>
<name>A0ABX1S2M6_9FLAO</name>
<dbReference type="InterPro" id="IPR033985">
    <property type="entry name" value="SusD-like_N"/>
</dbReference>
<evidence type="ECO:0000256" key="3">
    <source>
        <dbReference type="ARBA" id="ARBA00022729"/>
    </source>
</evidence>
<keyword evidence="9" id="KW-1185">Reference proteome</keyword>
<accession>A0ABX1S2M6</accession>
<evidence type="ECO:0000259" key="7">
    <source>
        <dbReference type="Pfam" id="PF14322"/>
    </source>
</evidence>
<dbReference type="RefSeq" id="WP_169676158.1">
    <property type="nucleotide sequence ID" value="NZ_JABBHF010000011.1"/>
</dbReference>
<reference evidence="8 9" key="1">
    <citation type="submission" date="2020-04" db="EMBL/GenBank/DDBJ databases">
        <title>A Flavivirga sp. nov.</title>
        <authorList>
            <person name="Sun X."/>
        </authorList>
    </citation>
    <scope>NUCLEOTIDE SEQUENCE [LARGE SCALE GENOMIC DNA]</scope>
    <source>
        <strain evidence="8 9">Y03</strain>
    </source>
</reference>
<keyword evidence="4" id="KW-0472">Membrane</keyword>
<dbReference type="Pfam" id="PF07980">
    <property type="entry name" value="SusD_RagB"/>
    <property type="match status" value="1"/>
</dbReference>
<comment type="similarity">
    <text evidence="2">Belongs to the SusD family.</text>
</comment>
<keyword evidence="5" id="KW-0998">Cell outer membrane</keyword>
<evidence type="ECO:0000256" key="1">
    <source>
        <dbReference type="ARBA" id="ARBA00004442"/>
    </source>
</evidence>
<dbReference type="Gene3D" id="1.25.40.390">
    <property type="match status" value="1"/>
</dbReference>
<dbReference type="InterPro" id="IPR011990">
    <property type="entry name" value="TPR-like_helical_dom_sf"/>
</dbReference>
<comment type="caution">
    <text evidence="8">The sequence shown here is derived from an EMBL/GenBank/DDBJ whole genome shotgun (WGS) entry which is preliminary data.</text>
</comment>